<evidence type="ECO:0000313" key="1">
    <source>
        <dbReference type="EMBL" id="MBC1333442.1"/>
    </source>
</evidence>
<evidence type="ECO:0000313" key="2">
    <source>
        <dbReference type="Proteomes" id="UP000532866"/>
    </source>
</evidence>
<dbReference type="Proteomes" id="UP000532866">
    <property type="component" value="Unassembled WGS sequence"/>
</dbReference>
<dbReference type="EMBL" id="JAAROL010000010">
    <property type="protein sequence ID" value="MBC1333442.1"/>
    <property type="molecule type" value="Genomic_DNA"/>
</dbReference>
<protein>
    <submittedName>
        <fullName evidence="1">Uncharacterized protein</fullName>
    </submittedName>
</protein>
<comment type="caution">
    <text evidence="1">The sequence shown here is derived from an EMBL/GenBank/DDBJ whole genome shotgun (WGS) entry which is preliminary data.</text>
</comment>
<dbReference type="RefSeq" id="WP_185369272.1">
    <property type="nucleotide sequence ID" value="NZ_JAARNB010000009.1"/>
</dbReference>
<dbReference type="AlphaFoldDB" id="A0A7X1BW41"/>
<reference evidence="1 2" key="1">
    <citation type="submission" date="2020-03" db="EMBL/GenBank/DDBJ databases">
        <title>Soil Listeria distribution.</title>
        <authorList>
            <person name="Liao J."/>
            <person name="Wiedmann M."/>
        </authorList>
    </citation>
    <scope>NUCLEOTIDE SEQUENCE [LARGE SCALE GENOMIC DNA]</scope>
    <source>
        <strain evidence="1 2">FSL L7-1833</strain>
    </source>
</reference>
<name>A0A7X1BW41_9LIST</name>
<proteinExistence type="predicted"/>
<gene>
    <name evidence="1" type="ORF">HB759_15965</name>
</gene>
<sequence>MIEQGLLESISEEKQEAVFFIPIFKRSISIDVTAAEIDLLEQIYEEDRAVYCKVDIKACCLAAEEGA</sequence>
<organism evidence="1 2">
    <name type="scientific">Listeria booriae</name>
    <dbReference type="NCBI Taxonomy" id="1552123"/>
    <lineage>
        <taxon>Bacteria</taxon>
        <taxon>Bacillati</taxon>
        <taxon>Bacillota</taxon>
        <taxon>Bacilli</taxon>
        <taxon>Bacillales</taxon>
        <taxon>Listeriaceae</taxon>
        <taxon>Listeria</taxon>
    </lineage>
</organism>
<accession>A0A7X1BW41</accession>